<name>B4W465_9CYAN</name>
<evidence type="ECO:0000313" key="2">
    <source>
        <dbReference type="Proteomes" id="UP000003835"/>
    </source>
</evidence>
<proteinExistence type="predicted"/>
<dbReference type="SUPFAM" id="SSF63829">
    <property type="entry name" value="Calcium-dependent phosphotriesterase"/>
    <property type="match status" value="1"/>
</dbReference>
<dbReference type="Gene3D" id="2.120.10.30">
    <property type="entry name" value="TolB, C-terminal domain"/>
    <property type="match status" value="1"/>
</dbReference>
<sequence>MDTESKTRNISSLAWGDDDYKSLYITTSNSLYRIRLKIPGVPPGKI</sequence>
<dbReference type="Proteomes" id="UP000003835">
    <property type="component" value="Unassembled WGS sequence"/>
</dbReference>
<gene>
    <name evidence="1" type="ORF">MC7420_6640</name>
</gene>
<protein>
    <recommendedName>
        <fullName evidence="3">SMP-30/Gluconolactonase/LRE-like region domain-containing protein</fullName>
    </recommendedName>
</protein>
<dbReference type="eggNOG" id="COG3386">
    <property type="taxonomic scope" value="Bacteria"/>
</dbReference>
<accession>B4W465</accession>
<dbReference type="RefSeq" id="WP_006106136.1">
    <property type="nucleotide sequence ID" value="NZ_DS989877.1"/>
</dbReference>
<organism evidence="1 2">
    <name type="scientific">Coleofasciculus chthonoplastes PCC 7420</name>
    <dbReference type="NCBI Taxonomy" id="118168"/>
    <lineage>
        <taxon>Bacteria</taxon>
        <taxon>Bacillati</taxon>
        <taxon>Cyanobacteriota</taxon>
        <taxon>Cyanophyceae</taxon>
        <taxon>Coleofasciculales</taxon>
        <taxon>Coleofasciculaceae</taxon>
        <taxon>Coleofasciculus</taxon>
    </lineage>
</organism>
<dbReference type="AlphaFoldDB" id="B4W465"/>
<evidence type="ECO:0000313" key="1">
    <source>
        <dbReference type="EMBL" id="EDX71040.1"/>
    </source>
</evidence>
<dbReference type="STRING" id="118168.MC7420_6640"/>
<dbReference type="InterPro" id="IPR011042">
    <property type="entry name" value="6-blade_b-propeller_TolB-like"/>
</dbReference>
<evidence type="ECO:0008006" key="3">
    <source>
        <dbReference type="Google" id="ProtNLM"/>
    </source>
</evidence>
<reference evidence="1 2" key="1">
    <citation type="submission" date="2008-07" db="EMBL/GenBank/DDBJ databases">
        <authorList>
            <person name="Tandeau de Marsac N."/>
            <person name="Ferriera S."/>
            <person name="Johnson J."/>
            <person name="Kravitz S."/>
            <person name="Beeson K."/>
            <person name="Sutton G."/>
            <person name="Rogers Y.-H."/>
            <person name="Friedman R."/>
            <person name="Frazier M."/>
            <person name="Venter J.C."/>
        </authorList>
    </citation>
    <scope>NUCLEOTIDE SEQUENCE [LARGE SCALE GENOMIC DNA]</scope>
    <source>
        <strain evidence="1 2">PCC 7420</strain>
    </source>
</reference>
<dbReference type="HOGENOM" id="CLU_3182426_0_0_3"/>
<keyword evidence="2" id="KW-1185">Reference proteome</keyword>
<dbReference type="EMBL" id="DS989877">
    <property type="protein sequence ID" value="EDX71040.1"/>
    <property type="molecule type" value="Genomic_DNA"/>
</dbReference>